<sequence>MGRFVKGLVVALAVLVSMTPAMASDFSMNATEYAAAFLMNTIGNLQLGAKVLDLLYAVNESDDSSNLFQNFWGLAYGGLLVAGWNNQVTATVIDELANTSNTNLTQQRKDLSEAIRYMANNTTVVFGDTAGNAGLSKLLKHQVLALQNKSIETLNSTGEMVPLVEAYADALITMVVKNIYFTVELLKAIPQALT</sequence>
<reference evidence="1" key="1">
    <citation type="journal article" date="2020" name="mSystems">
        <title>Genome- and Community-Level Interaction Insights into Carbon Utilization and Element Cycling Functions of Hydrothermarchaeota in Hydrothermal Sediment.</title>
        <authorList>
            <person name="Zhou Z."/>
            <person name="Liu Y."/>
            <person name="Xu W."/>
            <person name="Pan J."/>
            <person name="Luo Z.H."/>
            <person name="Li M."/>
        </authorList>
    </citation>
    <scope>NUCLEOTIDE SEQUENCE [LARGE SCALE GENOMIC DNA]</scope>
    <source>
        <strain evidence="1">SpSt-87</strain>
    </source>
</reference>
<dbReference type="EMBL" id="DTLB01000037">
    <property type="protein sequence ID" value="HFW32505.1"/>
    <property type="molecule type" value="Genomic_DNA"/>
</dbReference>
<comment type="caution">
    <text evidence="1">The sequence shown here is derived from an EMBL/GenBank/DDBJ whole genome shotgun (WGS) entry which is preliminary data.</text>
</comment>
<name>A0A7C3RLM5_ARCFL</name>
<dbReference type="AlphaFoldDB" id="A0A7C3RLM5"/>
<proteinExistence type="predicted"/>
<gene>
    <name evidence="1" type="ORF">ENW66_06085</name>
</gene>
<protein>
    <submittedName>
        <fullName evidence="1">Uncharacterized protein</fullName>
    </submittedName>
</protein>
<evidence type="ECO:0000313" key="1">
    <source>
        <dbReference type="EMBL" id="HFW32505.1"/>
    </source>
</evidence>
<organism evidence="1">
    <name type="scientific">Archaeoglobus fulgidus</name>
    <dbReference type="NCBI Taxonomy" id="2234"/>
    <lineage>
        <taxon>Archaea</taxon>
        <taxon>Methanobacteriati</taxon>
        <taxon>Methanobacteriota</taxon>
        <taxon>Archaeoglobi</taxon>
        <taxon>Archaeoglobales</taxon>
        <taxon>Archaeoglobaceae</taxon>
        <taxon>Archaeoglobus</taxon>
    </lineage>
</organism>
<accession>A0A7C3RLM5</accession>